<evidence type="ECO:0000256" key="1">
    <source>
        <dbReference type="SAM" id="SignalP"/>
    </source>
</evidence>
<proteinExistence type="predicted"/>
<dbReference type="OrthoDB" id="2449131at2"/>
<reference evidence="3" key="1">
    <citation type="submission" date="2015-07" db="EMBL/GenBank/DDBJ databases">
        <title>Fjat-10036 dsm4.</title>
        <authorList>
            <person name="Liu B."/>
            <person name="Wang J."/>
            <person name="Zhu Y."/>
            <person name="Liu G."/>
            <person name="Chen Q."/>
            <person name="Chen Z."/>
            <person name="Lan J."/>
            <person name="Che J."/>
            <person name="Ge C."/>
            <person name="Shi H."/>
            <person name="Pan Z."/>
            <person name="Liu X."/>
        </authorList>
    </citation>
    <scope>NUCLEOTIDE SEQUENCE [LARGE SCALE GENOMIC DNA]</scope>
    <source>
        <strain evidence="3">DSM 4</strain>
    </source>
</reference>
<sequence length="237" mass="26926">MKKAFKMFLLLLSSALILTGCMYPEEKLSQNQIAYKDQLQSVQSAVDQYREANGGLLPIKTKDQATPIYQKYPIDFKKIVPEYMAEPPGNAFESGGVFQYVIVDAETDPKVKIFDLRIAETIRDINLRIKAHGFPPYKEQIAENVFTMDFKKLGFKEEPKALSPYSGQNLPFVVTGNAEVYVDYRADLYQALENNENKLKAGEDIRDLLVEDSDFVPAYSLPYTIDPDTNDPIFLVK</sequence>
<dbReference type="Proteomes" id="UP000037109">
    <property type="component" value="Unassembled WGS sequence"/>
</dbReference>
<dbReference type="AlphaFoldDB" id="A0A0M0GCS4"/>
<dbReference type="PROSITE" id="PS51257">
    <property type="entry name" value="PROKAR_LIPOPROTEIN"/>
    <property type="match status" value="1"/>
</dbReference>
<keyword evidence="3" id="KW-1185">Reference proteome</keyword>
<accession>A0A0M0GCS4</accession>
<feature type="chain" id="PRO_5038485662" description="ABC transporter periplasmic binding protein yphF" evidence="1">
    <location>
        <begin position="20"/>
        <end position="237"/>
    </location>
</feature>
<dbReference type="RefSeq" id="WP_053434572.1">
    <property type="nucleotide sequence ID" value="NZ_LGUF01000007.1"/>
</dbReference>
<protein>
    <recommendedName>
        <fullName evidence="4">ABC transporter periplasmic binding protein yphF</fullName>
    </recommendedName>
</protein>
<name>A0A0M0GCS4_SPOGL</name>
<dbReference type="PATRIC" id="fig|1459.3.peg.2263"/>
<organism evidence="2 3">
    <name type="scientific">Sporosarcina globispora</name>
    <name type="common">Bacillus globisporus</name>
    <dbReference type="NCBI Taxonomy" id="1459"/>
    <lineage>
        <taxon>Bacteria</taxon>
        <taxon>Bacillati</taxon>
        <taxon>Bacillota</taxon>
        <taxon>Bacilli</taxon>
        <taxon>Bacillales</taxon>
        <taxon>Caryophanaceae</taxon>
        <taxon>Sporosarcina</taxon>
    </lineage>
</organism>
<evidence type="ECO:0000313" key="2">
    <source>
        <dbReference type="EMBL" id="KON87226.1"/>
    </source>
</evidence>
<dbReference type="EMBL" id="LGUF01000007">
    <property type="protein sequence ID" value="KON87226.1"/>
    <property type="molecule type" value="Genomic_DNA"/>
</dbReference>
<evidence type="ECO:0008006" key="4">
    <source>
        <dbReference type="Google" id="ProtNLM"/>
    </source>
</evidence>
<gene>
    <name evidence="2" type="ORF">AF332_10620</name>
</gene>
<keyword evidence="1" id="KW-0732">Signal</keyword>
<dbReference type="STRING" id="1459.AF332_10620"/>
<feature type="signal peptide" evidence="1">
    <location>
        <begin position="1"/>
        <end position="19"/>
    </location>
</feature>
<evidence type="ECO:0000313" key="3">
    <source>
        <dbReference type="Proteomes" id="UP000037109"/>
    </source>
</evidence>
<comment type="caution">
    <text evidence="2">The sequence shown here is derived from an EMBL/GenBank/DDBJ whole genome shotgun (WGS) entry which is preliminary data.</text>
</comment>